<gene>
    <name evidence="1" type="ORF">CCMP2556_LOCUS1357</name>
</gene>
<organism evidence="1 2">
    <name type="scientific">Durusdinium trenchii</name>
    <dbReference type="NCBI Taxonomy" id="1381693"/>
    <lineage>
        <taxon>Eukaryota</taxon>
        <taxon>Sar</taxon>
        <taxon>Alveolata</taxon>
        <taxon>Dinophyceae</taxon>
        <taxon>Suessiales</taxon>
        <taxon>Symbiodiniaceae</taxon>
        <taxon>Durusdinium</taxon>
    </lineage>
</organism>
<comment type="caution">
    <text evidence="1">The sequence shown here is derived from an EMBL/GenBank/DDBJ whole genome shotgun (WGS) entry which is preliminary data.</text>
</comment>
<name>A0ABP0HGR1_9DINO</name>
<evidence type="ECO:0000313" key="2">
    <source>
        <dbReference type="Proteomes" id="UP001642484"/>
    </source>
</evidence>
<sequence length="324" mass="36309">MASAAFASAIVTCLFLRVRRYWSTGRSVVGHIRFWVLLPVLCFLSDLLRLCVQDDLVVTGDFAAEIDLITRRLPTCHYERQKASSIGLRLKPMSLEDAQDAFAGSGPSSCSMAPADTILLVLPVHPRMIGHLTSEMIWLLGALSWFHGPTGKKLLAALWRAAGEHMHMGKPPSGLRRNTTEVLLAPSPGRATDLEDFLLKDIFSLLSDQPIRTLLPNKHSCRCYRKGAVWGYVEVPFSGPGDFTYVDSAAIRYAVAKHILPSYLWRPRLELGKVRAMLVDRCSKEPVQLRSHTPEILQLLAENYLQEFWNAHVSFLYVLSTQHS</sequence>
<reference evidence="1 2" key="1">
    <citation type="submission" date="2024-02" db="EMBL/GenBank/DDBJ databases">
        <authorList>
            <person name="Chen Y."/>
            <person name="Shah S."/>
            <person name="Dougan E. K."/>
            <person name="Thang M."/>
            <person name="Chan C."/>
        </authorList>
    </citation>
    <scope>NUCLEOTIDE SEQUENCE [LARGE SCALE GENOMIC DNA]</scope>
</reference>
<accession>A0ABP0HGR1</accession>
<dbReference type="Proteomes" id="UP001642484">
    <property type="component" value="Unassembled WGS sequence"/>
</dbReference>
<evidence type="ECO:0000313" key="1">
    <source>
        <dbReference type="EMBL" id="CAK8988686.1"/>
    </source>
</evidence>
<keyword evidence="2" id="KW-1185">Reference proteome</keyword>
<dbReference type="EMBL" id="CAXAMN010000447">
    <property type="protein sequence ID" value="CAK8988686.1"/>
    <property type="molecule type" value="Genomic_DNA"/>
</dbReference>
<protein>
    <submittedName>
        <fullName evidence="1">Uncharacterized protein</fullName>
    </submittedName>
</protein>
<proteinExistence type="predicted"/>